<reference evidence="1" key="1">
    <citation type="journal article" date="2015" name="Genome Announc.">
        <title>Draft Genome Sequence of Bacteroidales Strain TBC1, a Novel Isolate from a Methanogenic Wastewater Treatment System.</title>
        <authorList>
            <person name="Tourlousse D.M."/>
            <person name="Matsuura N."/>
            <person name="Sun L."/>
            <person name="Toyonaga M."/>
            <person name="Kuroda K."/>
            <person name="Ohashi A."/>
            <person name="Cruz R."/>
            <person name="Yamaguchi T."/>
            <person name="Sekiguchi Y."/>
        </authorList>
    </citation>
    <scope>NUCLEOTIDE SEQUENCE [LARGE SCALE GENOMIC DNA]</scope>
    <source>
        <strain evidence="1">TBC1</strain>
    </source>
</reference>
<evidence type="ECO:0000313" key="1">
    <source>
        <dbReference type="EMBL" id="GAP45056.1"/>
    </source>
</evidence>
<protein>
    <recommendedName>
        <fullName evidence="3">Molybdopterin-guanine dinucleotide biosynthesis protein B (MobB) domain-containing protein</fullName>
    </recommendedName>
</protein>
<dbReference type="RefSeq" id="WP_062045124.1">
    <property type="nucleotide sequence ID" value="NZ_DF968183.1"/>
</dbReference>
<organism evidence="1">
    <name type="scientific">Lentimicrobium saccharophilum</name>
    <dbReference type="NCBI Taxonomy" id="1678841"/>
    <lineage>
        <taxon>Bacteria</taxon>
        <taxon>Pseudomonadati</taxon>
        <taxon>Bacteroidota</taxon>
        <taxon>Bacteroidia</taxon>
        <taxon>Bacteroidales</taxon>
        <taxon>Lentimicrobiaceae</taxon>
        <taxon>Lentimicrobium</taxon>
    </lineage>
</organism>
<gene>
    <name evidence="1" type="ORF">TBC1_12873</name>
</gene>
<sequence length="186" mass="20705">MISLPNLIIIGGSSRNVGKTSICLDLISRYASKLDITGLKISAIKPEEKIYHGTHGHVFKGRNFRIYEEPKPDDHKDTARMLKAGAKRAVYIEAADEHLAEAFAGFRNLYGTTGPIISESRSLRKLAIPSLFILIKHFEAALIKQDFYKYEALADLTVNIKPGCNTSASVASRIFWDQDHWALSAD</sequence>
<evidence type="ECO:0008006" key="3">
    <source>
        <dbReference type="Google" id="ProtNLM"/>
    </source>
</evidence>
<dbReference type="Gene3D" id="3.40.50.300">
    <property type="entry name" value="P-loop containing nucleotide triphosphate hydrolases"/>
    <property type="match status" value="1"/>
</dbReference>
<dbReference type="STRING" id="1678841.TBC1_12873"/>
<dbReference type="AlphaFoldDB" id="A0A0S7C6Q3"/>
<accession>A0A0S7C6Q3</accession>
<dbReference type="EMBL" id="DF968183">
    <property type="protein sequence ID" value="GAP45056.1"/>
    <property type="molecule type" value="Genomic_DNA"/>
</dbReference>
<keyword evidence="2" id="KW-1185">Reference proteome</keyword>
<dbReference type="Proteomes" id="UP000053091">
    <property type="component" value="Unassembled WGS sequence"/>
</dbReference>
<dbReference type="OrthoDB" id="1122642at2"/>
<dbReference type="InterPro" id="IPR027417">
    <property type="entry name" value="P-loop_NTPase"/>
</dbReference>
<evidence type="ECO:0000313" key="2">
    <source>
        <dbReference type="Proteomes" id="UP000053091"/>
    </source>
</evidence>
<name>A0A0S7C6Q3_9BACT</name>
<proteinExistence type="predicted"/>